<dbReference type="Gramene" id="TVU13097">
    <property type="protein sequence ID" value="TVU13097"/>
    <property type="gene ID" value="EJB05_46773"/>
</dbReference>
<protein>
    <submittedName>
        <fullName evidence="1">Uncharacterized protein</fullName>
    </submittedName>
</protein>
<proteinExistence type="predicted"/>
<dbReference type="Proteomes" id="UP000324897">
    <property type="component" value="Chromosome 3"/>
</dbReference>
<evidence type="ECO:0000313" key="2">
    <source>
        <dbReference type="Proteomes" id="UP000324897"/>
    </source>
</evidence>
<organism evidence="1 2">
    <name type="scientific">Eragrostis curvula</name>
    <name type="common">weeping love grass</name>
    <dbReference type="NCBI Taxonomy" id="38414"/>
    <lineage>
        <taxon>Eukaryota</taxon>
        <taxon>Viridiplantae</taxon>
        <taxon>Streptophyta</taxon>
        <taxon>Embryophyta</taxon>
        <taxon>Tracheophyta</taxon>
        <taxon>Spermatophyta</taxon>
        <taxon>Magnoliopsida</taxon>
        <taxon>Liliopsida</taxon>
        <taxon>Poales</taxon>
        <taxon>Poaceae</taxon>
        <taxon>PACMAD clade</taxon>
        <taxon>Chloridoideae</taxon>
        <taxon>Eragrostideae</taxon>
        <taxon>Eragrostidinae</taxon>
        <taxon>Eragrostis</taxon>
    </lineage>
</organism>
<name>A0A5J9TPC7_9POAL</name>
<keyword evidence="2" id="KW-1185">Reference proteome</keyword>
<sequence length="331" mass="36503">MGQQDTLMSYSLVLAIPTLNRATAVTVMTRSLVMLPVMASVQGPPTRDKDAAMVVTLRVGWRSGMGVVTLALRKVVDRVPLNTSTYMLWYTLQGHNGVDARFSDHGLSATLLFAGATPTPSEEYVEKEEREEGDGELIFTFASSSRCDAAAAGCVWAWVRRGSGGGGGRGAGGQGGGRGARVGARRETVSPWTVLSMFLHLPELDRRLRGSTETIRLELDRAYPPPRLRADRGRRAAVDQAVVEARAQAGDDEKTMATDTALEAFKQRREMVMVMRQLHALLVIQIIVFHNLTSIRSNKLQVYYFNQAVLPIRLVQTDAWFLLTMNQHSRN</sequence>
<gene>
    <name evidence="1" type="ORF">EJB05_46773</name>
</gene>
<dbReference type="AlphaFoldDB" id="A0A5J9TPC7"/>
<accession>A0A5J9TPC7</accession>
<evidence type="ECO:0000313" key="1">
    <source>
        <dbReference type="EMBL" id="TVU13097.1"/>
    </source>
</evidence>
<dbReference type="EMBL" id="RWGY01000039">
    <property type="protein sequence ID" value="TVU13097.1"/>
    <property type="molecule type" value="Genomic_DNA"/>
</dbReference>
<reference evidence="1 2" key="1">
    <citation type="journal article" date="2019" name="Sci. Rep.">
        <title>A high-quality genome of Eragrostis curvula grass provides insights into Poaceae evolution and supports new strategies to enhance forage quality.</title>
        <authorList>
            <person name="Carballo J."/>
            <person name="Santos B.A.C.M."/>
            <person name="Zappacosta D."/>
            <person name="Garbus I."/>
            <person name="Selva J.P."/>
            <person name="Gallo C.A."/>
            <person name="Diaz A."/>
            <person name="Albertini E."/>
            <person name="Caccamo M."/>
            <person name="Echenique V."/>
        </authorList>
    </citation>
    <scope>NUCLEOTIDE SEQUENCE [LARGE SCALE GENOMIC DNA]</scope>
    <source>
        <strain evidence="2">cv. Victoria</strain>
        <tissue evidence="1">Leaf</tissue>
    </source>
</reference>
<comment type="caution">
    <text evidence="1">The sequence shown here is derived from an EMBL/GenBank/DDBJ whole genome shotgun (WGS) entry which is preliminary data.</text>
</comment>
<feature type="non-terminal residue" evidence="1">
    <location>
        <position position="1"/>
    </location>
</feature>